<evidence type="ECO:0000256" key="3">
    <source>
        <dbReference type="ARBA" id="ARBA00022475"/>
    </source>
</evidence>
<feature type="transmembrane region" description="Helical" evidence="7">
    <location>
        <begin position="150"/>
        <end position="168"/>
    </location>
</feature>
<feature type="transmembrane region" description="Helical" evidence="7">
    <location>
        <begin position="283"/>
        <end position="302"/>
    </location>
</feature>
<evidence type="ECO:0000313" key="10">
    <source>
        <dbReference type="Proteomes" id="UP001239397"/>
    </source>
</evidence>
<feature type="transmembrane region" description="Helical" evidence="7">
    <location>
        <begin position="12"/>
        <end position="31"/>
    </location>
</feature>
<dbReference type="KEGG" id="amog:QRX60_31250"/>
<feature type="domain" description="Major facilitator superfamily (MFS) profile" evidence="8">
    <location>
        <begin position="16"/>
        <end position="399"/>
    </location>
</feature>
<dbReference type="Gene3D" id="1.20.1250.20">
    <property type="entry name" value="MFS general substrate transporter like domains"/>
    <property type="match status" value="1"/>
</dbReference>
<keyword evidence="3" id="KW-1003">Cell membrane</keyword>
<organism evidence="9 10">
    <name type="scientific">Amycolatopsis mongoliensis</name>
    <dbReference type="NCBI Taxonomy" id="715475"/>
    <lineage>
        <taxon>Bacteria</taxon>
        <taxon>Bacillati</taxon>
        <taxon>Actinomycetota</taxon>
        <taxon>Actinomycetes</taxon>
        <taxon>Pseudonocardiales</taxon>
        <taxon>Pseudonocardiaceae</taxon>
        <taxon>Amycolatopsis</taxon>
    </lineage>
</organism>
<keyword evidence="2" id="KW-0813">Transport</keyword>
<feature type="transmembrane region" description="Helical" evidence="7">
    <location>
        <begin position="341"/>
        <end position="362"/>
    </location>
</feature>
<dbReference type="InterPro" id="IPR020846">
    <property type="entry name" value="MFS_dom"/>
</dbReference>
<feature type="transmembrane region" description="Helical" evidence="7">
    <location>
        <begin position="250"/>
        <end position="271"/>
    </location>
</feature>
<dbReference type="AlphaFoldDB" id="A0A9Y2NAE7"/>
<dbReference type="EMBL" id="CP127295">
    <property type="protein sequence ID" value="WIX98530.1"/>
    <property type="molecule type" value="Genomic_DNA"/>
</dbReference>
<evidence type="ECO:0000256" key="4">
    <source>
        <dbReference type="ARBA" id="ARBA00022692"/>
    </source>
</evidence>
<protein>
    <submittedName>
        <fullName evidence="9">MFS transporter</fullName>
    </submittedName>
</protein>
<dbReference type="Pfam" id="PF07690">
    <property type="entry name" value="MFS_1"/>
    <property type="match status" value="1"/>
</dbReference>
<gene>
    <name evidence="9" type="ORF">QRX60_31250</name>
</gene>
<dbReference type="InterPro" id="IPR050171">
    <property type="entry name" value="MFS_Transporters"/>
</dbReference>
<reference evidence="9 10" key="1">
    <citation type="submission" date="2023-06" db="EMBL/GenBank/DDBJ databases">
        <authorList>
            <person name="Oyuntsetseg B."/>
            <person name="Kim S.B."/>
        </authorList>
    </citation>
    <scope>NUCLEOTIDE SEQUENCE [LARGE SCALE GENOMIC DNA]</scope>
    <source>
        <strain evidence="9 10">4-36</strain>
    </source>
</reference>
<dbReference type="PANTHER" id="PTHR23517">
    <property type="entry name" value="RESISTANCE PROTEIN MDTM, PUTATIVE-RELATED-RELATED"/>
    <property type="match status" value="1"/>
</dbReference>
<keyword evidence="5 7" id="KW-1133">Transmembrane helix</keyword>
<dbReference type="SUPFAM" id="SSF103473">
    <property type="entry name" value="MFS general substrate transporter"/>
    <property type="match status" value="1"/>
</dbReference>
<dbReference type="GO" id="GO:0005886">
    <property type="term" value="C:plasma membrane"/>
    <property type="evidence" value="ECO:0007669"/>
    <property type="project" value="UniProtKB-SubCell"/>
</dbReference>
<dbReference type="PROSITE" id="PS00216">
    <property type="entry name" value="SUGAR_TRANSPORT_1"/>
    <property type="match status" value="1"/>
</dbReference>
<feature type="transmembrane region" description="Helical" evidence="7">
    <location>
        <begin position="82"/>
        <end position="102"/>
    </location>
</feature>
<dbReference type="PANTHER" id="PTHR23517:SF13">
    <property type="entry name" value="MAJOR FACILITATOR SUPERFAMILY MFS_1"/>
    <property type="match status" value="1"/>
</dbReference>
<dbReference type="InterPro" id="IPR005829">
    <property type="entry name" value="Sugar_transporter_CS"/>
</dbReference>
<accession>A0A9Y2NAE7</accession>
<feature type="transmembrane region" description="Helical" evidence="7">
    <location>
        <begin position="308"/>
        <end position="329"/>
    </location>
</feature>
<evidence type="ECO:0000256" key="5">
    <source>
        <dbReference type="ARBA" id="ARBA00022989"/>
    </source>
</evidence>
<evidence type="ECO:0000256" key="1">
    <source>
        <dbReference type="ARBA" id="ARBA00004651"/>
    </source>
</evidence>
<name>A0A9Y2NAE7_9PSEU</name>
<dbReference type="InterPro" id="IPR011701">
    <property type="entry name" value="MFS"/>
</dbReference>
<evidence type="ECO:0000256" key="2">
    <source>
        <dbReference type="ARBA" id="ARBA00022448"/>
    </source>
</evidence>
<dbReference type="Proteomes" id="UP001239397">
    <property type="component" value="Chromosome"/>
</dbReference>
<comment type="subcellular location">
    <subcellularLocation>
        <location evidence="1">Cell membrane</location>
        <topology evidence="1">Multi-pass membrane protein</topology>
    </subcellularLocation>
</comment>
<feature type="transmembrane region" description="Helical" evidence="7">
    <location>
        <begin position="212"/>
        <end position="238"/>
    </location>
</feature>
<keyword evidence="10" id="KW-1185">Reference proteome</keyword>
<keyword evidence="6 7" id="KW-0472">Membrane</keyword>
<dbReference type="InterPro" id="IPR036259">
    <property type="entry name" value="MFS_trans_sf"/>
</dbReference>
<proteinExistence type="predicted"/>
<keyword evidence="4 7" id="KW-0812">Transmembrane</keyword>
<dbReference type="RefSeq" id="WP_285995015.1">
    <property type="nucleotide sequence ID" value="NZ_CP127295.1"/>
</dbReference>
<feature type="transmembrane region" description="Helical" evidence="7">
    <location>
        <begin position="374"/>
        <end position="397"/>
    </location>
</feature>
<sequence>MTSTQFSPPVAGPARAWLGAGLALAAIGWGANQFAPLIVLYQQRFGLSPAAAGAVFGLYALGLIPALLAGGKWSDAAGRRPVVLTALAMSFAATCLLMAGGTQPIGLYAGRLLAGVASGLAFGTGAAWLKELSAGAGDAAAGPRRTTVSMTVGFAAGPFVAGLCAQWLPAPATTAYGPHLLLLLAAAIAVRRTPDPGGPAATRTRPAGNSGVAVPFMVVLLPFAPWVFGTAAIALAYLPALVADQVSEHALLFSAVATATTALTGILVQPLAKKIHRTGGSRLLPAAMLAVLTGIGCAAWAASAMSPAAVLLASAVLGAAYGLTQFAGLVKVQEIAADRALGTATAAYQVLSYLGFALPFLISFAQARTHVAPAVLLLVVLGAAVVATAWIAVTAHAPRGPASARRR</sequence>
<evidence type="ECO:0000259" key="8">
    <source>
        <dbReference type="PROSITE" id="PS50850"/>
    </source>
</evidence>
<feature type="transmembrane region" description="Helical" evidence="7">
    <location>
        <begin position="51"/>
        <end position="70"/>
    </location>
</feature>
<dbReference type="PROSITE" id="PS50850">
    <property type="entry name" value="MFS"/>
    <property type="match status" value="1"/>
</dbReference>
<dbReference type="GO" id="GO:0022857">
    <property type="term" value="F:transmembrane transporter activity"/>
    <property type="evidence" value="ECO:0007669"/>
    <property type="project" value="InterPro"/>
</dbReference>
<evidence type="ECO:0000313" key="9">
    <source>
        <dbReference type="EMBL" id="WIX98530.1"/>
    </source>
</evidence>
<feature type="transmembrane region" description="Helical" evidence="7">
    <location>
        <begin position="108"/>
        <end position="129"/>
    </location>
</feature>
<evidence type="ECO:0000256" key="6">
    <source>
        <dbReference type="ARBA" id="ARBA00023136"/>
    </source>
</evidence>
<evidence type="ECO:0000256" key="7">
    <source>
        <dbReference type="SAM" id="Phobius"/>
    </source>
</evidence>